<evidence type="ECO:0000313" key="6">
    <source>
        <dbReference type="EMBL" id="CAL1165619.1"/>
    </source>
</evidence>
<feature type="non-terminal residue" evidence="5">
    <location>
        <position position="1"/>
    </location>
</feature>
<evidence type="ECO:0000313" key="7">
    <source>
        <dbReference type="Proteomes" id="UP001152797"/>
    </source>
</evidence>
<reference evidence="6" key="2">
    <citation type="submission" date="2024-04" db="EMBL/GenBank/DDBJ databases">
        <authorList>
            <person name="Chen Y."/>
            <person name="Shah S."/>
            <person name="Dougan E. K."/>
            <person name="Thang M."/>
            <person name="Chan C."/>
        </authorList>
    </citation>
    <scope>NUCLEOTIDE SEQUENCE [LARGE SCALE GENOMIC DNA]</scope>
</reference>
<accession>A0A9P1DNK9</accession>
<feature type="compositionally biased region" description="Polar residues" evidence="4">
    <location>
        <begin position="843"/>
        <end position="855"/>
    </location>
</feature>
<feature type="non-terminal residue" evidence="5">
    <location>
        <position position="873"/>
    </location>
</feature>
<name>A0A9P1DNK9_9DINO</name>
<dbReference type="InterPro" id="IPR050750">
    <property type="entry name" value="C5-MTase"/>
</dbReference>
<comment type="caution">
    <text evidence="5">The sequence shown here is derived from an EMBL/GenBank/DDBJ whole genome shotgun (WGS) entry which is preliminary data.</text>
</comment>
<dbReference type="AlphaFoldDB" id="A0A9P1DNK9"/>
<dbReference type="InterPro" id="IPR029063">
    <property type="entry name" value="SAM-dependent_MTases_sf"/>
</dbReference>
<dbReference type="EMBL" id="CAMXCT030005401">
    <property type="protein sequence ID" value="CAL4799556.1"/>
    <property type="molecule type" value="Genomic_DNA"/>
</dbReference>
<evidence type="ECO:0000256" key="2">
    <source>
        <dbReference type="ARBA" id="ARBA00022679"/>
    </source>
</evidence>
<keyword evidence="2" id="KW-0808">Transferase</keyword>
<evidence type="ECO:0000256" key="3">
    <source>
        <dbReference type="ARBA" id="ARBA00022691"/>
    </source>
</evidence>
<dbReference type="SUPFAM" id="SSF53335">
    <property type="entry name" value="S-adenosyl-L-methionine-dependent methyltransferases"/>
    <property type="match status" value="1"/>
</dbReference>
<keyword evidence="7" id="KW-1185">Reference proteome</keyword>
<dbReference type="EMBL" id="CAMXCT010005401">
    <property type="protein sequence ID" value="CAI4012244.1"/>
    <property type="molecule type" value="Genomic_DNA"/>
</dbReference>
<proteinExistence type="predicted"/>
<dbReference type="GO" id="GO:0032259">
    <property type="term" value="P:methylation"/>
    <property type="evidence" value="ECO:0007669"/>
    <property type="project" value="UniProtKB-KW"/>
</dbReference>
<keyword evidence="1" id="KW-0489">Methyltransferase</keyword>
<sequence length="873" mass="97884">WLSGNQWVADESTILLEQAMYIHGSDIKLWEWFSGAFGGWSRAAAFLQDQGFPISVVGASDIDPHSTQIWNMNRKLINKKEVVDAQIMDVRDIEHWEKVMEAETNCVTLSSSCKSFSLAGLKKGWQSEDGQTLACALLLAAKHGFRCILLENVANLKHDPKLYQILTAVLDFCGLEIAYEGVISMTGIHPVERTRLIMVVKQKHDEEVQESESNFMSHYEQKAGISLWETKRWMTLSEELMYDLILDDQTIEKYAKQSSMTYAMRQKVQVWNRVSALFARAITSNMAMPAGTMMAGYNHQHVIAETTGSNQILGSLRHVKDLTFRFVHPIEVVLAMGSVFGIVLPRNIRLSMNGVGNCISEMHALIGLATGFKLWKRLFPKVRSCHETLNPPQPVPDIRASESIRKHPKASVHPVPNCIRPTAVSQGFGNASEPTNGNHASEVSELVAAENALNMDSEVVGVFGDDDEDDPMTPTEPFSVVEGPECDANQGPREISRIVERITNNIRDGLSRINNLPHQDDPLAAAKRRLDLLCLMGPAIGDDEMAFHVSAIQQAAQEPFALVLWDSIAERWNRDQASSCTDLFHDSHRKSLVCWIHAHWVPVIFENRHDQIVIEYINSTALTESQVRSLCELCNCRSAHASWIFHESAQGWCGFEALAWICAKLQTALAPMYNQEKQDILHDMSQIVEQENFTSYCQRTEGFNEQMSICLTMRLRFIRSVFVRPTIATMHGFGTDEPKPNLKLAGKLAAILIGHGHGDQESIRVSHELADRHASQARSIPTMKDARAYATILELTVQHGIQISTLTKTQAVAKLQKFFRLKYEKRRNATSDDMVYKNDPWNVASNPQRTKSTTVPGIAQTEPKTRAASAANE</sequence>
<dbReference type="Gene3D" id="3.40.50.150">
    <property type="entry name" value="Vaccinia Virus protein VP39"/>
    <property type="match status" value="1"/>
</dbReference>
<dbReference type="InterPro" id="IPR001525">
    <property type="entry name" value="C5_MeTfrase"/>
</dbReference>
<reference evidence="5" key="1">
    <citation type="submission" date="2022-10" db="EMBL/GenBank/DDBJ databases">
        <authorList>
            <person name="Chen Y."/>
            <person name="Dougan E. K."/>
            <person name="Chan C."/>
            <person name="Rhodes N."/>
            <person name="Thang M."/>
        </authorList>
    </citation>
    <scope>NUCLEOTIDE SEQUENCE</scope>
</reference>
<evidence type="ECO:0000313" key="5">
    <source>
        <dbReference type="EMBL" id="CAI4012244.1"/>
    </source>
</evidence>
<dbReference type="Pfam" id="PF00145">
    <property type="entry name" value="DNA_methylase"/>
    <property type="match status" value="1"/>
</dbReference>
<dbReference type="GO" id="GO:0008168">
    <property type="term" value="F:methyltransferase activity"/>
    <property type="evidence" value="ECO:0007669"/>
    <property type="project" value="UniProtKB-KW"/>
</dbReference>
<evidence type="ECO:0000256" key="4">
    <source>
        <dbReference type="SAM" id="MobiDB-lite"/>
    </source>
</evidence>
<dbReference type="EMBL" id="CAMXCT020005401">
    <property type="protein sequence ID" value="CAL1165619.1"/>
    <property type="molecule type" value="Genomic_DNA"/>
</dbReference>
<dbReference type="PANTHER" id="PTHR46098">
    <property type="entry name" value="TRNA (CYTOSINE(38)-C(5))-METHYLTRANSFERASE"/>
    <property type="match status" value="1"/>
</dbReference>
<dbReference type="Proteomes" id="UP001152797">
    <property type="component" value="Unassembled WGS sequence"/>
</dbReference>
<protein>
    <recommendedName>
        <fullName evidence="8">DNA (cytosine-5-)-methyltransferase</fullName>
    </recommendedName>
</protein>
<feature type="region of interest" description="Disordered" evidence="4">
    <location>
        <begin position="837"/>
        <end position="873"/>
    </location>
</feature>
<organism evidence="5">
    <name type="scientific">Cladocopium goreaui</name>
    <dbReference type="NCBI Taxonomy" id="2562237"/>
    <lineage>
        <taxon>Eukaryota</taxon>
        <taxon>Sar</taxon>
        <taxon>Alveolata</taxon>
        <taxon>Dinophyceae</taxon>
        <taxon>Suessiales</taxon>
        <taxon>Symbiodiniaceae</taxon>
        <taxon>Cladocopium</taxon>
    </lineage>
</organism>
<evidence type="ECO:0008006" key="8">
    <source>
        <dbReference type="Google" id="ProtNLM"/>
    </source>
</evidence>
<keyword evidence="3" id="KW-0949">S-adenosyl-L-methionine</keyword>
<evidence type="ECO:0000256" key="1">
    <source>
        <dbReference type="ARBA" id="ARBA00022603"/>
    </source>
</evidence>
<gene>
    <name evidence="5" type="ORF">C1SCF055_LOCUS37324</name>
</gene>
<dbReference type="PANTHER" id="PTHR46098:SF1">
    <property type="entry name" value="TRNA (CYTOSINE(38)-C(5))-METHYLTRANSFERASE"/>
    <property type="match status" value="1"/>
</dbReference>